<dbReference type="EMBL" id="CP061169">
    <property type="protein sequence ID" value="QPZ39734.1"/>
    <property type="molecule type" value="Genomic_DNA"/>
</dbReference>
<dbReference type="RefSeq" id="WP_166989388.1">
    <property type="nucleotide sequence ID" value="NZ_CP061169.1"/>
</dbReference>
<gene>
    <name evidence="1" type="ORF">HCR76_06725</name>
</gene>
<organism evidence="1 2">
    <name type="scientific">Paramicrobacterium chengjingii</name>
    <dbReference type="NCBI Taxonomy" id="2769067"/>
    <lineage>
        <taxon>Bacteria</taxon>
        <taxon>Bacillati</taxon>
        <taxon>Actinomycetota</taxon>
        <taxon>Actinomycetes</taxon>
        <taxon>Micrococcales</taxon>
        <taxon>Microbacteriaceae</taxon>
        <taxon>Paramicrobacterium</taxon>
    </lineage>
</organism>
<sequence length="168" mass="18952">MGIKHPRKYAEKTFREYGGTRVGSNGHGDIWRFPDGWQMVLPERAGAGHLVGLVREARERYGVAPDHHLGRREKHAPRLDFDRLSASAHAKERLALMTAQAGVTAHDMLHALQLPERVMFDEKYDSWVWVRGVLAIPVAVCPDGFAVIKSVLWADQGLYEEFPREQAG</sequence>
<reference evidence="1 2" key="1">
    <citation type="submission" date="2020-12" db="EMBL/GenBank/DDBJ databases">
        <title>Microbacterium sp. HY060.</title>
        <authorList>
            <person name="Zhou J."/>
        </authorList>
    </citation>
    <scope>NUCLEOTIDE SEQUENCE [LARGE SCALE GENOMIC DNA]</scope>
    <source>
        <strain evidence="1 2">HY60</strain>
    </source>
</reference>
<protein>
    <submittedName>
        <fullName evidence="1">Uncharacterized protein</fullName>
    </submittedName>
</protein>
<name>A0ABX6YLQ2_9MICO</name>
<evidence type="ECO:0000313" key="1">
    <source>
        <dbReference type="EMBL" id="QPZ39734.1"/>
    </source>
</evidence>
<dbReference type="Proteomes" id="UP000662814">
    <property type="component" value="Chromosome"/>
</dbReference>
<accession>A0ABX6YLQ2</accession>
<proteinExistence type="predicted"/>
<keyword evidence="2" id="KW-1185">Reference proteome</keyword>
<evidence type="ECO:0000313" key="2">
    <source>
        <dbReference type="Proteomes" id="UP000662814"/>
    </source>
</evidence>